<feature type="transmembrane region" description="Helical" evidence="9">
    <location>
        <begin position="325"/>
        <end position="346"/>
    </location>
</feature>
<feature type="transmembrane region" description="Helical" evidence="9">
    <location>
        <begin position="70"/>
        <end position="97"/>
    </location>
</feature>
<comment type="subcellular location">
    <subcellularLocation>
        <location evidence="1 9">Cell membrane</location>
        <topology evidence="1 9">Multi-pass membrane protein</topology>
    </subcellularLocation>
</comment>
<feature type="transmembrane region" description="Helical" evidence="9">
    <location>
        <begin position="198"/>
        <end position="218"/>
    </location>
</feature>
<dbReference type="PANTHER" id="PTHR30330:SF3">
    <property type="entry name" value="TRANSCRIPTIONAL REGULATOR, LRP FAMILY"/>
    <property type="match status" value="1"/>
</dbReference>
<organism evidence="10 11">
    <name type="scientific">Methanooceanicella nereidis</name>
    <dbReference type="NCBI Taxonomy" id="2052831"/>
    <lineage>
        <taxon>Archaea</taxon>
        <taxon>Methanobacteriati</taxon>
        <taxon>Methanobacteriota</taxon>
        <taxon>Stenosarchaea group</taxon>
        <taxon>Methanomicrobia</taxon>
        <taxon>Methanocellales</taxon>
        <taxon>Methanocellaceae</taxon>
        <taxon>Methanooceanicella</taxon>
    </lineage>
</organism>
<reference evidence="10 11" key="1">
    <citation type="submission" date="2017-11" db="EMBL/GenBank/DDBJ databases">
        <title>Isolation and Characterization of Family Methanocellaceae Species from Potential Methane Hydrate Area Offshore Southwestern Taiwan.</title>
        <authorList>
            <person name="Zhang W.-L."/>
            <person name="Chen W.-C."/>
            <person name="Lai M.-C."/>
            <person name="Chen S.-C."/>
        </authorList>
    </citation>
    <scope>NUCLEOTIDE SEQUENCE [LARGE SCALE GENOMIC DNA]</scope>
    <source>
        <strain evidence="10 11">CWC-04</strain>
    </source>
</reference>
<name>A0AAP2RDR2_9EURY</name>
<gene>
    <name evidence="10" type="ORF">CUJ83_09525</name>
</gene>
<evidence type="ECO:0000256" key="2">
    <source>
        <dbReference type="ARBA" id="ARBA00009261"/>
    </source>
</evidence>
<feature type="transmembrane region" description="Helical" evidence="9">
    <location>
        <begin position="147"/>
        <end position="168"/>
    </location>
</feature>
<evidence type="ECO:0000313" key="10">
    <source>
        <dbReference type="EMBL" id="MCD1295237.1"/>
    </source>
</evidence>
<comment type="caution">
    <text evidence="10">The sequence shown here is derived from an EMBL/GenBank/DDBJ whole genome shotgun (WGS) entry which is preliminary data.</text>
</comment>
<dbReference type="PRINTS" id="PR00175">
    <property type="entry name" value="NAALASMPORT"/>
</dbReference>
<dbReference type="FunFam" id="1.20.1740.10:FF:000004">
    <property type="entry name" value="Sodium:alanine symporter family protein"/>
    <property type="match status" value="1"/>
</dbReference>
<keyword evidence="6 9" id="KW-0769">Symport</keyword>
<dbReference type="NCBIfam" id="TIGR00835">
    <property type="entry name" value="agcS"/>
    <property type="match status" value="1"/>
</dbReference>
<evidence type="ECO:0000256" key="9">
    <source>
        <dbReference type="RuleBase" id="RU363064"/>
    </source>
</evidence>
<evidence type="ECO:0000313" key="11">
    <source>
        <dbReference type="Proteomes" id="UP001320159"/>
    </source>
</evidence>
<feature type="transmembrane region" description="Helical" evidence="9">
    <location>
        <begin position="410"/>
        <end position="428"/>
    </location>
</feature>
<dbReference type="GO" id="GO:0005886">
    <property type="term" value="C:plasma membrane"/>
    <property type="evidence" value="ECO:0007669"/>
    <property type="project" value="UniProtKB-SubCell"/>
</dbReference>
<evidence type="ECO:0000256" key="1">
    <source>
        <dbReference type="ARBA" id="ARBA00004651"/>
    </source>
</evidence>
<comment type="similarity">
    <text evidence="2 9">Belongs to the alanine or glycine:cation symporter (AGCS) (TC 2.A.25) family.</text>
</comment>
<dbReference type="Proteomes" id="UP001320159">
    <property type="component" value="Unassembled WGS sequence"/>
</dbReference>
<keyword evidence="8 9" id="KW-0472">Membrane</keyword>
<dbReference type="PROSITE" id="PS00873">
    <property type="entry name" value="NA_ALANINE_SYMP"/>
    <property type="match status" value="1"/>
</dbReference>
<feature type="transmembrane region" description="Helical" evidence="9">
    <location>
        <begin position="18"/>
        <end position="36"/>
    </location>
</feature>
<dbReference type="EMBL" id="PGCK01000007">
    <property type="protein sequence ID" value="MCD1295237.1"/>
    <property type="molecule type" value="Genomic_DNA"/>
</dbReference>
<sequence length="478" mass="50354">MAILDIIQNFVNEVNSLVWGPVMLFFLVGTGLFLTLRLKGIQFSKLPLAFSRAINSVQTRKDKLEGDIPAFQALCTALSATVGTGNIAGVATAIVLGGPGALFWMWMTALVGMVTKYSEAVLAVKYRVKNEDGTMSGGPMYYIEKGLGMKWLAGLFAFFGMIAAFGIGSMVQANSVTMAITSQLDVGGSVSVPVFGEVGVLSIVIGLILVFITALVTFGGIKRIGAVASIIVPIMAIFYIIGGSIVLILNFSKIPDALVLVFTYAFTPYAAVGGAAGYAVASAVRYGMARGVFSNEAGLGSAPIAYAAAKTKSPVNQGLIAITEVFLDTIVICSITGLVVLTSGIWDDGTLTSSGLTIAAFESSLGIVGLVVVVCCAVLFGYSTILGWAYYGEQCFDYLFGNRMKNFYKVLFLVAVLFGSVTKVGLVWDISDTFNGMMAIPNLIALVGLSGVVVAETKKYFDERKKGAESPDTDKATV</sequence>
<evidence type="ECO:0000256" key="5">
    <source>
        <dbReference type="ARBA" id="ARBA00022692"/>
    </source>
</evidence>
<keyword evidence="4 9" id="KW-1003">Cell membrane</keyword>
<evidence type="ECO:0000256" key="7">
    <source>
        <dbReference type="ARBA" id="ARBA00022989"/>
    </source>
</evidence>
<keyword evidence="7 9" id="KW-1133">Transmembrane helix</keyword>
<proteinExistence type="inferred from homology"/>
<feature type="transmembrane region" description="Helical" evidence="9">
    <location>
        <begin position="257"/>
        <end position="281"/>
    </location>
</feature>
<dbReference type="GO" id="GO:0005283">
    <property type="term" value="F:amino acid:sodium symporter activity"/>
    <property type="evidence" value="ECO:0007669"/>
    <property type="project" value="InterPro"/>
</dbReference>
<dbReference type="InterPro" id="IPR001463">
    <property type="entry name" value="Na/Ala_symport"/>
</dbReference>
<keyword evidence="5 9" id="KW-0812">Transmembrane</keyword>
<evidence type="ECO:0000256" key="6">
    <source>
        <dbReference type="ARBA" id="ARBA00022847"/>
    </source>
</evidence>
<accession>A0AAP2RDR2</accession>
<evidence type="ECO:0000256" key="8">
    <source>
        <dbReference type="ARBA" id="ARBA00023136"/>
    </source>
</evidence>
<dbReference type="Pfam" id="PF01235">
    <property type="entry name" value="Na_Ala_symp"/>
    <property type="match status" value="1"/>
</dbReference>
<evidence type="ECO:0000256" key="3">
    <source>
        <dbReference type="ARBA" id="ARBA00022448"/>
    </source>
</evidence>
<feature type="transmembrane region" description="Helical" evidence="9">
    <location>
        <begin position="434"/>
        <end position="455"/>
    </location>
</feature>
<dbReference type="AlphaFoldDB" id="A0AAP2RDR2"/>
<keyword evidence="3 9" id="KW-0813">Transport</keyword>
<evidence type="ECO:0000256" key="4">
    <source>
        <dbReference type="ARBA" id="ARBA00022475"/>
    </source>
</evidence>
<feature type="transmembrane region" description="Helical" evidence="9">
    <location>
        <begin position="366"/>
        <end position="390"/>
    </location>
</feature>
<protein>
    <submittedName>
        <fullName evidence="10">Sodium:alanine symporter family protein</fullName>
    </submittedName>
</protein>
<dbReference type="PANTHER" id="PTHR30330">
    <property type="entry name" value="AGSS FAMILY TRANSPORTER, SODIUM-ALANINE"/>
    <property type="match status" value="1"/>
</dbReference>
<keyword evidence="11" id="KW-1185">Reference proteome</keyword>
<dbReference type="RefSeq" id="WP_230742087.1">
    <property type="nucleotide sequence ID" value="NZ_PGCK01000007.1"/>
</dbReference>
<feature type="transmembrane region" description="Helical" evidence="9">
    <location>
        <begin position="230"/>
        <end position="251"/>
    </location>
</feature>